<feature type="non-terminal residue" evidence="1">
    <location>
        <position position="128"/>
    </location>
</feature>
<dbReference type="EMBL" id="BARW01030186">
    <property type="protein sequence ID" value="GAJ03678.1"/>
    <property type="molecule type" value="Genomic_DNA"/>
</dbReference>
<organism evidence="1">
    <name type="scientific">marine sediment metagenome</name>
    <dbReference type="NCBI Taxonomy" id="412755"/>
    <lineage>
        <taxon>unclassified sequences</taxon>
        <taxon>metagenomes</taxon>
        <taxon>ecological metagenomes</taxon>
    </lineage>
</organism>
<name>X1TEE4_9ZZZZ</name>
<gene>
    <name evidence="1" type="ORF">S12H4_48322</name>
</gene>
<accession>X1TEE4</accession>
<reference evidence="1" key="1">
    <citation type="journal article" date="2014" name="Front. Microbiol.">
        <title>High frequency of phylogenetically diverse reductive dehalogenase-homologous genes in deep subseafloor sedimentary metagenomes.</title>
        <authorList>
            <person name="Kawai M."/>
            <person name="Futagami T."/>
            <person name="Toyoda A."/>
            <person name="Takaki Y."/>
            <person name="Nishi S."/>
            <person name="Hori S."/>
            <person name="Arai W."/>
            <person name="Tsubouchi T."/>
            <person name="Morono Y."/>
            <person name="Uchiyama I."/>
            <person name="Ito T."/>
            <person name="Fujiyama A."/>
            <person name="Inagaki F."/>
            <person name="Takami H."/>
        </authorList>
    </citation>
    <scope>NUCLEOTIDE SEQUENCE</scope>
    <source>
        <strain evidence="1">Expedition CK06-06</strain>
    </source>
</reference>
<comment type="caution">
    <text evidence="1">The sequence shown here is derived from an EMBL/GenBank/DDBJ whole genome shotgun (WGS) entry which is preliminary data.</text>
</comment>
<dbReference type="AlphaFoldDB" id="X1TEE4"/>
<protein>
    <submittedName>
        <fullName evidence="1">Uncharacterized protein</fullName>
    </submittedName>
</protein>
<sequence>MPHYRDQIKRCVRIYDFNVLLRTLAEVDFTTTQGGVPVQTPAAVAEQSISEAQRRQRKSQGQPAWKEQLTIDDYKYIAFQLGQTLTLVRGQDLYTKTSVAQALPALGPFLRRERDTILSSLHVLNQVR</sequence>
<proteinExistence type="predicted"/>
<evidence type="ECO:0000313" key="1">
    <source>
        <dbReference type="EMBL" id="GAJ03678.1"/>
    </source>
</evidence>